<organism evidence="1 2">
    <name type="scientific">Legionella nautarum</name>
    <dbReference type="NCBI Taxonomy" id="45070"/>
    <lineage>
        <taxon>Bacteria</taxon>
        <taxon>Pseudomonadati</taxon>
        <taxon>Pseudomonadota</taxon>
        <taxon>Gammaproteobacteria</taxon>
        <taxon>Legionellales</taxon>
        <taxon>Legionellaceae</taxon>
        <taxon>Legionella</taxon>
    </lineage>
</organism>
<dbReference type="Pfam" id="PF10677">
    <property type="entry name" value="DUF2490"/>
    <property type="match status" value="1"/>
</dbReference>
<comment type="caution">
    <text evidence="1">The sequence shown here is derived from an EMBL/GenBank/DDBJ whole genome shotgun (WGS) entry which is preliminary data.</text>
</comment>
<dbReference type="AlphaFoldDB" id="A0A0W0WWX8"/>
<keyword evidence="2" id="KW-1185">Reference proteome</keyword>
<dbReference type="PATRIC" id="fig|45070.6.peg.1791"/>
<accession>A0A0W0WWX8</accession>
<dbReference type="RefSeq" id="WP_083503791.1">
    <property type="nucleotide sequence ID" value="NZ_CAAAIF010000006.1"/>
</dbReference>
<reference evidence="1 2" key="1">
    <citation type="submission" date="2015-11" db="EMBL/GenBank/DDBJ databases">
        <title>Genomic analysis of 38 Legionella species identifies large and diverse effector repertoires.</title>
        <authorList>
            <person name="Burstein D."/>
            <person name="Amaro F."/>
            <person name="Zusman T."/>
            <person name="Lifshitz Z."/>
            <person name="Cohen O."/>
            <person name="Gilbert J.A."/>
            <person name="Pupko T."/>
            <person name="Shuman H.A."/>
            <person name="Segal G."/>
        </authorList>
    </citation>
    <scope>NUCLEOTIDE SEQUENCE [LARGE SCALE GENOMIC DNA]</scope>
    <source>
        <strain evidence="1 2">ATCC 49506</strain>
    </source>
</reference>
<evidence type="ECO:0000313" key="1">
    <source>
        <dbReference type="EMBL" id="KTD36726.1"/>
    </source>
</evidence>
<protein>
    <recommendedName>
        <fullName evidence="3">DUF2490 domain-containing protein</fullName>
    </recommendedName>
</protein>
<dbReference type="Proteomes" id="UP000054725">
    <property type="component" value="Unassembled WGS sequence"/>
</dbReference>
<name>A0A0W0WWX8_9GAMM</name>
<dbReference type="InterPro" id="IPR019619">
    <property type="entry name" value="DUF2490"/>
</dbReference>
<proteinExistence type="predicted"/>
<dbReference type="EMBL" id="LNYO01000013">
    <property type="protein sequence ID" value="KTD36726.1"/>
    <property type="molecule type" value="Genomic_DNA"/>
</dbReference>
<sequence>MFNPIRIHCFYFLICVLLGWLEGGECAVRRDFQTWPNVLAIGKLSNENTGFGRLRLWLEAQQRIGDDSSKFTQILFRPGLGYALTTNLSMWVGYGWIRTGVPLTNAPFAEQRIWEQLLWVKTNPHFTFTSRTRMEQRYFHNRYKTAFRARQLFKLVIPLDKASRFSFVSSNELFWHHNYYIGKKNANGFDQNRYFIGLGYNINAHATTEIGYMNQYIRRLGVPNFLADIVSINLLLNF</sequence>
<evidence type="ECO:0000313" key="2">
    <source>
        <dbReference type="Proteomes" id="UP000054725"/>
    </source>
</evidence>
<dbReference type="STRING" id="45070.Lnau_1710"/>
<dbReference type="OrthoDB" id="5381041at2"/>
<gene>
    <name evidence="1" type="ORF">Lnau_1710</name>
</gene>
<evidence type="ECO:0008006" key="3">
    <source>
        <dbReference type="Google" id="ProtNLM"/>
    </source>
</evidence>